<dbReference type="RefSeq" id="WP_015195677.1">
    <property type="nucleotide sequence ID" value="NC_019749.1"/>
</dbReference>
<evidence type="ECO:0000256" key="1">
    <source>
        <dbReference type="ARBA" id="ARBA00001946"/>
    </source>
</evidence>
<evidence type="ECO:0000256" key="2">
    <source>
        <dbReference type="ARBA" id="ARBA00022649"/>
    </source>
</evidence>
<keyword evidence="4" id="KW-0479">Metal-binding</keyword>
<keyword evidence="5" id="KW-0378">Hydrolase</keyword>
<dbReference type="OrthoDB" id="9804823at2"/>
<geneLocation type="plasmid" evidence="9 10">
    <name>pSTA7437.02</name>
</geneLocation>
<evidence type="ECO:0000313" key="10">
    <source>
        <dbReference type="Proteomes" id="UP000010473"/>
    </source>
</evidence>
<dbReference type="AlphaFoldDB" id="K9Y1L5"/>
<dbReference type="PANTHER" id="PTHR33653">
    <property type="entry name" value="RIBONUCLEASE VAPC2"/>
    <property type="match status" value="1"/>
</dbReference>
<evidence type="ECO:0000256" key="3">
    <source>
        <dbReference type="ARBA" id="ARBA00022722"/>
    </source>
</evidence>
<dbReference type="PANTHER" id="PTHR33653:SF1">
    <property type="entry name" value="RIBONUCLEASE VAPC2"/>
    <property type="match status" value="1"/>
</dbReference>
<dbReference type="SUPFAM" id="SSF88723">
    <property type="entry name" value="PIN domain-like"/>
    <property type="match status" value="1"/>
</dbReference>
<dbReference type="Pfam" id="PF01850">
    <property type="entry name" value="PIN"/>
    <property type="match status" value="1"/>
</dbReference>
<keyword evidence="6" id="KW-0460">Magnesium</keyword>
<evidence type="ECO:0000256" key="4">
    <source>
        <dbReference type="ARBA" id="ARBA00022723"/>
    </source>
</evidence>
<dbReference type="InterPro" id="IPR050556">
    <property type="entry name" value="Type_II_TA_system_RNase"/>
</dbReference>
<dbReference type="HOGENOM" id="CLU_118482_5_1_3"/>
<dbReference type="Proteomes" id="UP000010473">
    <property type="component" value="Plasmid pSTA7437.02"/>
</dbReference>
<dbReference type="EMBL" id="CP003655">
    <property type="protein sequence ID" value="AFZ38301.1"/>
    <property type="molecule type" value="Genomic_DNA"/>
</dbReference>
<evidence type="ECO:0000256" key="5">
    <source>
        <dbReference type="ARBA" id="ARBA00022801"/>
    </source>
</evidence>
<comment type="similarity">
    <text evidence="7">Belongs to the PINc/VapC protein family.</text>
</comment>
<evidence type="ECO:0000259" key="8">
    <source>
        <dbReference type="Pfam" id="PF01850"/>
    </source>
</evidence>
<proteinExistence type="inferred from homology"/>
<dbReference type="InterPro" id="IPR002716">
    <property type="entry name" value="PIN_dom"/>
</dbReference>
<keyword evidence="9" id="KW-0614">Plasmid</keyword>
<evidence type="ECO:0000256" key="6">
    <source>
        <dbReference type="ARBA" id="ARBA00022842"/>
    </source>
</evidence>
<dbReference type="Gene3D" id="3.40.50.1010">
    <property type="entry name" value="5'-nuclease"/>
    <property type="match status" value="1"/>
</dbReference>
<name>K9Y1L5_STAC7</name>
<protein>
    <submittedName>
        <fullName evidence="9">PilT protein domain protein</fullName>
    </submittedName>
</protein>
<organism evidence="9 10">
    <name type="scientific">Stanieria cyanosphaera (strain ATCC 29371 / PCC 7437)</name>
    <dbReference type="NCBI Taxonomy" id="111780"/>
    <lineage>
        <taxon>Bacteria</taxon>
        <taxon>Bacillati</taxon>
        <taxon>Cyanobacteriota</taxon>
        <taxon>Cyanophyceae</taxon>
        <taxon>Pleurocapsales</taxon>
        <taxon>Dermocarpellaceae</taxon>
        <taxon>Stanieria</taxon>
    </lineage>
</organism>
<comment type="cofactor">
    <cofactor evidence="1">
        <name>Mg(2+)</name>
        <dbReference type="ChEBI" id="CHEBI:18420"/>
    </cofactor>
</comment>
<sequence>MSLRYLLDTNVLSEPLRPKPNTSVMEMLRLHDGEVATATIVWHELIFGCQRLPESKKRRSIETYLKEVVQPNIPILPYNKEAATWHAQERTRLVSLGKTPPFVDSQIAAIASVNEFVLITRNLSDYSDFRDLELENWYK</sequence>
<dbReference type="CDD" id="cd18747">
    <property type="entry name" value="PIN_VapC4-5_FitB-like"/>
    <property type="match status" value="1"/>
</dbReference>
<accession>K9Y1L5</accession>
<dbReference type="InterPro" id="IPR029060">
    <property type="entry name" value="PIN-like_dom_sf"/>
</dbReference>
<dbReference type="GO" id="GO:0046872">
    <property type="term" value="F:metal ion binding"/>
    <property type="evidence" value="ECO:0007669"/>
    <property type="project" value="UniProtKB-KW"/>
</dbReference>
<dbReference type="GO" id="GO:0016787">
    <property type="term" value="F:hydrolase activity"/>
    <property type="evidence" value="ECO:0007669"/>
    <property type="project" value="UniProtKB-KW"/>
</dbReference>
<evidence type="ECO:0000256" key="7">
    <source>
        <dbReference type="ARBA" id="ARBA00038093"/>
    </source>
</evidence>
<dbReference type="GO" id="GO:0004518">
    <property type="term" value="F:nuclease activity"/>
    <property type="evidence" value="ECO:0007669"/>
    <property type="project" value="UniProtKB-KW"/>
</dbReference>
<gene>
    <name evidence="9" type="ordered locus">Sta7437_4873</name>
</gene>
<keyword evidence="10" id="KW-1185">Reference proteome</keyword>
<feature type="domain" description="PIN" evidence="8">
    <location>
        <begin position="5"/>
        <end position="122"/>
    </location>
</feature>
<reference evidence="10" key="1">
    <citation type="journal article" date="2013" name="Proc. Natl. Acad. Sci. U.S.A.">
        <title>Improving the coverage of the cyanobacterial phylum using diversity-driven genome sequencing.</title>
        <authorList>
            <person name="Shih P.M."/>
            <person name="Wu D."/>
            <person name="Latifi A."/>
            <person name="Axen S.D."/>
            <person name="Fewer D.P."/>
            <person name="Talla E."/>
            <person name="Calteau A."/>
            <person name="Cai F."/>
            <person name="Tandeau de Marsac N."/>
            <person name="Rippka R."/>
            <person name="Herdman M."/>
            <person name="Sivonen K."/>
            <person name="Coursin T."/>
            <person name="Laurent T."/>
            <person name="Goodwin L."/>
            <person name="Nolan M."/>
            <person name="Davenport K.W."/>
            <person name="Han C.S."/>
            <person name="Rubin E.M."/>
            <person name="Eisen J.A."/>
            <person name="Woyke T."/>
            <person name="Gugger M."/>
            <person name="Kerfeld C.A."/>
        </authorList>
    </citation>
    <scope>NUCLEOTIDE SEQUENCE [LARGE SCALE GENOMIC DNA]</scope>
    <source>
        <strain evidence="10">ATCC 29371 / PCC 7437</strain>
        <plasmid evidence="10">Plasmid pSTA7437.02</plasmid>
    </source>
</reference>
<dbReference type="KEGG" id="scs:Sta7437_4873"/>
<keyword evidence="3" id="KW-0540">Nuclease</keyword>
<keyword evidence="2" id="KW-1277">Toxin-antitoxin system</keyword>
<evidence type="ECO:0000313" key="9">
    <source>
        <dbReference type="EMBL" id="AFZ38301.1"/>
    </source>
</evidence>